<keyword evidence="2" id="KW-0677">Repeat</keyword>
<dbReference type="SUPFAM" id="SSF50978">
    <property type="entry name" value="WD40 repeat-like"/>
    <property type="match status" value="1"/>
</dbReference>
<dbReference type="Gene3D" id="2.130.10.10">
    <property type="entry name" value="YVTN repeat-like/Quinoprotein amine dehydrogenase"/>
    <property type="match status" value="2"/>
</dbReference>
<dbReference type="InterPro" id="IPR001680">
    <property type="entry name" value="WD40_rpt"/>
</dbReference>
<dbReference type="PANTHER" id="PTHR44019">
    <property type="entry name" value="WD REPEAT-CONTAINING PROTEIN 55"/>
    <property type="match status" value="1"/>
</dbReference>
<feature type="domain" description="Anaphase-promoting complex subunit 4-like WD40" evidence="4">
    <location>
        <begin position="46"/>
        <end position="133"/>
    </location>
</feature>
<dbReference type="InterPro" id="IPR024977">
    <property type="entry name" value="Apc4-like_WD40_dom"/>
</dbReference>
<evidence type="ECO:0000313" key="6">
    <source>
        <dbReference type="Proteomes" id="UP000051952"/>
    </source>
</evidence>
<reference evidence="6" key="1">
    <citation type="submission" date="2015-09" db="EMBL/GenBank/DDBJ databases">
        <authorList>
            <consortium name="Pathogen Informatics"/>
        </authorList>
    </citation>
    <scope>NUCLEOTIDE SEQUENCE [LARGE SCALE GENOMIC DNA]</scope>
    <source>
        <strain evidence="6">Lake Konstanz</strain>
    </source>
</reference>
<proteinExistence type="predicted"/>
<evidence type="ECO:0000256" key="1">
    <source>
        <dbReference type="ARBA" id="ARBA00022574"/>
    </source>
</evidence>
<accession>A0A0S4J3H9</accession>
<dbReference type="InterPro" id="IPR050505">
    <property type="entry name" value="WDR55/POC1"/>
</dbReference>
<dbReference type="InterPro" id="IPR036322">
    <property type="entry name" value="WD40_repeat_dom_sf"/>
</dbReference>
<dbReference type="AlphaFoldDB" id="A0A0S4J3H9"/>
<dbReference type="SMART" id="SM00320">
    <property type="entry name" value="WD40"/>
    <property type="match status" value="5"/>
</dbReference>
<dbReference type="InterPro" id="IPR015943">
    <property type="entry name" value="WD40/YVTN_repeat-like_dom_sf"/>
</dbReference>
<sequence length="336" mass="35214">MLTPRIFGNSVVVTTTNANGSVPLSPSTILTIPAACGGLGQVSSIAFSPRGDLVAAASAAKGVLVWSLNSMTLVKTLTAPFGAIATAIAFNLDGSEIAIGTNGGGIALHNVDNGEVEEFYTDAEGCTAITFSEDSHWIGICSKSQVCYFDQNNDNPNVRSLLVDGYEHQIGELSSLQFSRDGEFVAACTTDGQHVLQWSTASGELLRSSITPMVPLTNASRVCGVREWRGMPDALSSIHENGLVYCWCYEGTANVRSVNDDSLLMTAAFVGPATCVAMSPDMNWVAVGTASNGIAVCPLPTAHHVARRVTAAALVMGSPPTSEFSCHCHGERSAHE</sequence>
<keyword evidence="6" id="KW-1185">Reference proteome</keyword>
<keyword evidence="1 3" id="KW-0853">WD repeat</keyword>
<gene>
    <name evidence="5" type="ORF">BSAL_81630</name>
</gene>
<organism evidence="5 6">
    <name type="scientific">Bodo saltans</name>
    <name type="common">Flagellated protozoan</name>
    <dbReference type="NCBI Taxonomy" id="75058"/>
    <lineage>
        <taxon>Eukaryota</taxon>
        <taxon>Discoba</taxon>
        <taxon>Euglenozoa</taxon>
        <taxon>Kinetoplastea</taxon>
        <taxon>Metakinetoplastina</taxon>
        <taxon>Eubodonida</taxon>
        <taxon>Bodonidae</taxon>
        <taxon>Bodo</taxon>
    </lineage>
</organism>
<protein>
    <recommendedName>
        <fullName evidence="4">Anaphase-promoting complex subunit 4-like WD40 domain-containing protein</fullName>
    </recommendedName>
</protein>
<evidence type="ECO:0000313" key="5">
    <source>
        <dbReference type="EMBL" id="CUG58205.1"/>
    </source>
</evidence>
<evidence type="ECO:0000256" key="3">
    <source>
        <dbReference type="PROSITE-ProRule" id="PRU00221"/>
    </source>
</evidence>
<dbReference type="EMBL" id="CYKH01000886">
    <property type="protein sequence ID" value="CUG58205.1"/>
    <property type="molecule type" value="Genomic_DNA"/>
</dbReference>
<dbReference type="Pfam" id="PF12894">
    <property type="entry name" value="ANAPC4_WD40"/>
    <property type="match status" value="1"/>
</dbReference>
<evidence type="ECO:0000256" key="2">
    <source>
        <dbReference type="ARBA" id="ARBA00022737"/>
    </source>
</evidence>
<dbReference type="VEuPathDB" id="TriTrypDB:BSAL_81630"/>
<dbReference type="PROSITE" id="PS50082">
    <property type="entry name" value="WD_REPEATS_2"/>
    <property type="match status" value="1"/>
</dbReference>
<dbReference type="Proteomes" id="UP000051952">
    <property type="component" value="Unassembled WGS sequence"/>
</dbReference>
<name>A0A0S4J3H9_BODSA</name>
<dbReference type="OrthoDB" id="427368at2759"/>
<dbReference type="PANTHER" id="PTHR44019:SF8">
    <property type="entry name" value="POC1 CENTRIOLAR PROTEIN HOMOLOG"/>
    <property type="match status" value="1"/>
</dbReference>
<feature type="repeat" description="WD" evidence="3">
    <location>
        <begin position="42"/>
        <end position="76"/>
    </location>
</feature>
<evidence type="ECO:0000259" key="4">
    <source>
        <dbReference type="Pfam" id="PF12894"/>
    </source>
</evidence>